<sequence>MSTITARARRGNWVSCPRRNGLTTSSYTSDLAGQGFSDEALQIESGDNSTPVDPRWEPILEDAFFYGIRSKEQLLYEADVGHALDIGTRLVDKPPARQNIDLWRILLRAQALQNGHDGIKAIWRGLQYRGKAIRFDDRDPQANVLWQIFLSAGAADHQFLWSLCKVAKRNKFDRPALFAEVVGAALEGSAPQRAVDFASFLLQSHYRGREDLLAVFDSACRAESANVLKDFCKVHELVPKTQIYTDVTSTLWEHDRPSDAFMMHSFLISRGDLPPRFEVLEPFLSYLVVHHKKLSSFLLPLNAAGASFESQARRFWSRERSRITGLSPESLNIVASKTLGVNPTKLSDQFVARAFATRAFSFDFTVNSLRMIGLIEAGPLAVRQAALTAPDLATLQARFNKFDDLGIDTGSSAFVRILRKVCNAGRWEMVQALVNNDLHHEVFENLGLQERLLTEYYRTRDWLQLNRTLVILNDGVFDDTAQARAGNLVLRIMLEAGDWARALDLVRDLQARGLTISVSIVRCINRLFRDTKSSVFAHAENVDRIAYLIGLLQDILASGTHFDIKYWRWPLRALGRLGRMKELECLTYWIAEQYKAQGLHQLGDLEQDAPKLSGLGVLFDEKVQKSLVSWCFRPHRGMNAVTPEHCLRWTRILKRLRDVYGVEVKEPIIRWIFIRRLRWLFAAGIRLKAHNMWTRTRNITPADRYWELYDIMWDMKPASHLGYDRNKVILQMRRTRAGQVTRQQVPMPFRTPQEAEGKPAIGATQEGGTKKEDGIVVYRDLFHASWQDYEK</sequence>
<reference evidence="1 2" key="1">
    <citation type="submission" date="2013-03" db="EMBL/GenBank/DDBJ databases">
        <title>The Genome Sequence of Capronia coronata CBS 617.96.</title>
        <authorList>
            <consortium name="The Broad Institute Genomics Platform"/>
            <person name="Cuomo C."/>
            <person name="de Hoog S."/>
            <person name="Gorbushina A."/>
            <person name="Walker B."/>
            <person name="Young S.K."/>
            <person name="Zeng Q."/>
            <person name="Gargeya S."/>
            <person name="Fitzgerald M."/>
            <person name="Haas B."/>
            <person name="Abouelleil A."/>
            <person name="Allen A.W."/>
            <person name="Alvarado L."/>
            <person name="Arachchi H.M."/>
            <person name="Berlin A.M."/>
            <person name="Chapman S.B."/>
            <person name="Gainer-Dewar J."/>
            <person name="Goldberg J."/>
            <person name="Griggs A."/>
            <person name="Gujja S."/>
            <person name="Hansen M."/>
            <person name="Howarth C."/>
            <person name="Imamovic A."/>
            <person name="Ireland A."/>
            <person name="Larimer J."/>
            <person name="McCowan C."/>
            <person name="Murphy C."/>
            <person name="Pearson M."/>
            <person name="Poon T.W."/>
            <person name="Priest M."/>
            <person name="Roberts A."/>
            <person name="Saif S."/>
            <person name="Shea T."/>
            <person name="Sisk P."/>
            <person name="Sykes S."/>
            <person name="Wortman J."/>
            <person name="Nusbaum C."/>
            <person name="Birren B."/>
        </authorList>
    </citation>
    <scope>NUCLEOTIDE SEQUENCE [LARGE SCALE GENOMIC DNA]</scope>
    <source>
        <strain evidence="1 2">CBS 617.96</strain>
    </source>
</reference>
<evidence type="ECO:0008006" key="3">
    <source>
        <dbReference type="Google" id="ProtNLM"/>
    </source>
</evidence>
<dbReference type="OrthoDB" id="5366531at2759"/>
<protein>
    <recommendedName>
        <fullName evidence="3">Pentatricopeptide repeat domain-containing protein</fullName>
    </recommendedName>
</protein>
<dbReference type="eggNOG" id="ENOG502S1QC">
    <property type="taxonomic scope" value="Eukaryota"/>
</dbReference>
<keyword evidence="2" id="KW-1185">Reference proteome</keyword>
<evidence type="ECO:0000313" key="1">
    <source>
        <dbReference type="EMBL" id="EXJ95380.1"/>
    </source>
</evidence>
<proteinExistence type="predicted"/>
<dbReference type="HOGENOM" id="CLU_007655_0_2_1"/>
<dbReference type="STRING" id="1182541.W9Z0D8"/>
<organism evidence="1 2">
    <name type="scientific">Capronia coronata CBS 617.96</name>
    <dbReference type="NCBI Taxonomy" id="1182541"/>
    <lineage>
        <taxon>Eukaryota</taxon>
        <taxon>Fungi</taxon>
        <taxon>Dikarya</taxon>
        <taxon>Ascomycota</taxon>
        <taxon>Pezizomycotina</taxon>
        <taxon>Eurotiomycetes</taxon>
        <taxon>Chaetothyriomycetidae</taxon>
        <taxon>Chaetothyriales</taxon>
        <taxon>Herpotrichiellaceae</taxon>
        <taxon>Capronia</taxon>
    </lineage>
</organism>
<dbReference type="EMBL" id="AMWN01000001">
    <property type="protein sequence ID" value="EXJ95380.1"/>
    <property type="molecule type" value="Genomic_DNA"/>
</dbReference>
<gene>
    <name evidence="1" type="ORF">A1O1_00501</name>
</gene>
<dbReference type="AlphaFoldDB" id="W9Z0D8"/>
<evidence type="ECO:0000313" key="2">
    <source>
        <dbReference type="Proteomes" id="UP000019484"/>
    </source>
</evidence>
<comment type="caution">
    <text evidence="1">The sequence shown here is derived from an EMBL/GenBank/DDBJ whole genome shotgun (WGS) entry which is preliminary data.</text>
</comment>
<dbReference type="Proteomes" id="UP000019484">
    <property type="component" value="Unassembled WGS sequence"/>
</dbReference>
<accession>W9Z0D8</accession>
<name>W9Z0D8_9EURO</name>
<dbReference type="GeneID" id="19155408"/>
<dbReference type="RefSeq" id="XP_007719609.1">
    <property type="nucleotide sequence ID" value="XM_007721419.1"/>
</dbReference>